<dbReference type="GO" id="GO:0032958">
    <property type="term" value="P:inositol phosphate biosynthetic process"/>
    <property type="evidence" value="ECO:0007669"/>
    <property type="project" value="InterPro"/>
</dbReference>
<dbReference type="OrthoDB" id="338650at2759"/>
<dbReference type="EC" id="2.7.-.-" evidence="4"/>
<keyword evidence="6" id="KW-1185">Reference proteome</keyword>
<dbReference type="Gene3D" id="3.30.470.160">
    <property type="entry name" value="Inositol polyphosphate kinase"/>
    <property type="match status" value="1"/>
</dbReference>
<dbReference type="InterPro" id="IPR038286">
    <property type="entry name" value="IPK_sf"/>
</dbReference>
<proteinExistence type="inferred from homology"/>
<dbReference type="GO" id="GO:0008440">
    <property type="term" value="F:inositol-1,4,5-trisphosphate 3-kinase activity"/>
    <property type="evidence" value="ECO:0007669"/>
    <property type="project" value="TreeGrafter"/>
</dbReference>
<reference evidence="5 6" key="1">
    <citation type="submission" date="2020-05" db="EMBL/GenBank/DDBJ databases">
        <title>Identification and distribution of gene clusters putatively required for synthesis of sphingolipid metabolism inhibitors in phylogenetically diverse species of the filamentous fungus Fusarium.</title>
        <authorList>
            <person name="Kim H.-S."/>
            <person name="Busman M."/>
            <person name="Brown D.W."/>
            <person name="Divon H."/>
            <person name="Uhlig S."/>
            <person name="Proctor R.H."/>
        </authorList>
    </citation>
    <scope>NUCLEOTIDE SEQUENCE [LARGE SCALE GENOMIC DNA]</scope>
    <source>
        <strain evidence="5 6">NRRL 66235</strain>
    </source>
</reference>
<evidence type="ECO:0000256" key="1">
    <source>
        <dbReference type="ARBA" id="ARBA00007374"/>
    </source>
</evidence>
<dbReference type="Proteomes" id="UP000544331">
    <property type="component" value="Unassembled WGS sequence"/>
</dbReference>
<accession>A0A8H6DBS4</accession>
<comment type="similarity">
    <text evidence="1 4">Belongs to the inositol phosphokinase (IPK) family.</text>
</comment>
<keyword evidence="2 4" id="KW-0808">Transferase</keyword>
<comment type="caution">
    <text evidence="5">The sequence shown here is derived from an EMBL/GenBank/DDBJ whole genome shotgun (WGS) entry which is preliminary data.</text>
</comment>
<dbReference type="InterPro" id="IPR005522">
    <property type="entry name" value="IPK"/>
</dbReference>
<name>A0A8H6DBS4_9HYPO</name>
<evidence type="ECO:0000313" key="6">
    <source>
        <dbReference type="Proteomes" id="UP000544331"/>
    </source>
</evidence>
<dbReference type="PANTHER" id="PTHR12400:SF103">
    <property type="entry name" value="INOSITOL POLYPHOSPHATE MULTIKINASE"/>
    <property type="match status" value="1"/>
</dbReference>
<dbReference type="GO" id="GO:0005634">
    <property type="term" value="C:nucleus"/>
    <property type="evidence" value="ECO:0007669"/>
    <property type="project" value="TreeGrafter"/>
</dbReference>
<gene>
    <name evidence="5" type="ORF">FMUND_9387</name>
</gene>
<dbReference type="EMBL" id="JAAOAN010000323">
    <property type="protein sequence ID" value="KAF5710700.1"/>
    <property type="molecule type" value="Genomic_DNA"/>
</dbReference>
<evidence type="ECO:0000256" key="4">
    <source>
        <dbReference type="RuleBase" id="RU363090"/>
    </source>
</evidence>
<dbReference type="Pfam" id="PF03770">
    <property type="entry name" value="IPK"/>
    <property type="match status" value="1"/>
</dbReference>
<dbReference type="AlphaFoldDB" id="A0A8H6DBS4"/>
<evidence type="ECO:0000256" key="2">
    <source>
        <dbReference type="ARBA" id="ARBA00022679"/>
    </source>
</evidence>
<evidence type="ECO:0000313" key="5">
    <source>
        <dbReference type="EMBL" id="KAF5710700.1"/>
    </source>
</evidence>
<evidence type="ECO:0000256" key="3">
    <source>
        <dbReference type="ARBA" id="ARBA00022777"/>
    </source>
</evidence>
<dbReference type="PANTHER" id="PTHR12400">
    <property type="entry name" value="INOSITOL POLYPHOSPHATE KINASE"/>
    <property type="match status" value="1"/>
</dbReference>
<dbReference type="GO" id="GO:0005737">
    <property type="term" value="C:cytoplasm"/>
    <property type="evidence" value="ECO:0007669"/>
    <property type="project" value="TreeGrafter"/>
</dbReference>
<dbReference type="SUPFAM" id="SSF56104">
    <property type="entry name" value="SAICAR synthase-like"/>
    <property type="match status" value="1"/>
</dbReference>
<dbReference type="GO" id="GO:0000824">
    <property type="term" value="F:inositol-1,4,5,6-tetrakisphosphate 3-kinase activity"/>
    <property type="evidence" value="ECO:0007669"/>
    <property type="project" value="TreeGrafter"/>
</dbReference>
<organism evidence="5 6">
    <name type="scientific">Fusarium mundagurra</name>
    <dbReference type="NCBI Taxonomy" id="1567541"/>
    <lineage>
        <taxon>Eukaryota</taxon>
        <taxon>Fungi</taxon>
        <taxon>Dikarya</taxon>
        <taxon>Ascomycota</taxon>
        <taxon>Pezizomycotina</taxon>
        <taxon>Sordariomycetes</taxon>
        <taxon>Hypocreomycetidae</taxon>
        <taxon>Hypocreales</taxon>
        <taxon>Nectriaceae</taxon>
        <taxon>Fusarium</taxon>
        <taxon>Fusarium fujikuroi species complex</taxon>
    </lineage>
</organism>
<sequence>MMGSKQMPDRKELRDYNYAVAGHAGTLCTPDGELFIKPCTQSEIDFYHSANRRHPEFADIMPLFMGSLLLTDPTENTIDEAVAGVISHAGDLKTSKEEIVASVTEQVAQASVTQQKEAGAWVPATDNKIKTDKAVVLDNATFGFKSPNILDVKLGIRLWADDAPQQKKQRFDKISAETTHGSLGFRIAGMRVYRGSEDASELDEENYKIYDKDYGRTTVTQENVVDEFRKFIFNKSAGIDEDLGKAVCAAFIRDLQRVEDILSRHESRMYSSSLLFIFEGDGEALRSAIEENNALIDAEAGIGQAARTTKRVDSGIALDDEDELDEDSDLEASLPQIYSLKLIDFAHAEWTPGQGPDENALTGVRSLLRIFEEMA</sequence>
<dbReference type="GO" id="GO:0046854">
    <property type="term" value="P:phosphatidylinositol phosphate biosynthetic process"/>
    <property type="evidence" value="ECO:0007669"/>
    <property type="project" value="TreeGrafter"/>
</dbReference>
<keyword evidence="3 4" id="KW-0418">Kinase</keyword>
<protein>
    <recommendedName>
        <fullName evidence="4">Kinase</fullName>
        <ecNumber evidence="4">2.7.-.-</ecNumber>
    </recommendedName>
</protein>